<accession>A0AAN2TSI8</accession>
<dbReference type="InterPro" id="IPR016032">
    <property type="entry name" value="Sig_transdc_resp-reg_C-effctor"/>
</dbReference>
<dbReference type="Proteomes" id="UP000182110">
    <property type="component" value="Unassembled WGS sequence"/>
</dbReference>
<dbReference type="PANTHER" id="PTHR48111">
    <property type="entry name" value="REGULATOR OF RPOS"/>
    <property type="match status" value="1"/>
</dbReference>
<dbReference type="GO" id="GO:0005829">
    <property type="term" value="C:cytosol"/>
    <property type="evidence" value="ECO:0007669"/>
    <property type="project" value="TreeGrafter"/>
</dbReference>
<protein>
    <submittedName>
        <fullName evidence="11">DNA-binding response regulator</fullName>
    </submittedName>
</protein>
<comment type="caution">
    <text evidence="11">The sequence shown here is derived from an EMBL/GenBank/DDBJ whole genome shotgun (WGS) entry which is preliminary data.</text>
</comment>
<dbReference type="Gene3D" id="3.40.50.2300">
    <property type="match status" value="1"/>
</dbReference>
<dbReference type="EMBL" id="CCXW01000001">
    <property type="protein sequence ID" value="CEG32051.1"/>
    <property type="molecule type" value="Genomic_DNA"/>
</dbReference>
<dbReference type="InterPro" id="IPR036388">
    <property type="entry name" value="WH-like_DNA-bd_sf"/>
</dbReference>
<organism evidence="11 12">
    <name type="scientific">Peribacillus simplex</name>
    <dbReference type="NCBI Taxonomy" id="1478"/>
    <lineage>
        <taxon>Bacteria</taxon>
        <taxon>Bacillati</taxon>
        <taxon>Bacillota</taxon>
        <taxon>Bacilli</taxon>
        <taxon>Bacillales</taxon>
        <taxon>Bacillaceae</taxon>
        <taxon>Peribacillus</taxon>
    </lineage>
</organism>
<feature type="DNA-binding region" description="OmpR/PhoB-type" evidence="8">
    <location>
        <begin position="127"/>
        <end position="225"/>
    </location>
</feature>
<evidence type="ECO:0000256" key="3">
    <source>
        <dbReference type="ARBA" id="ARBA00023012"/>
    </source>
</evidence>
<evidence type="ECO:0000256" key="8">
    <source>
        <dbReference type="PROSITE-ProRule" id="PRU01091"/>
    </source>
</evidence>
<evidence type="ECO:0000259" key="9">
    <source>
        <dbReference type="PROSITE" id="PS50110"/>
    </source>
</evidence>
<evidence type="ECO:0000256" key="4">
    <source>
        <dbReference type="ARBA" id="ARBA00023015"/>
    </source>
</evidence>
<dbReference type="CDD" id="cd00383">
    <property type="entry name" value="trans_reg_C"/>
    <property type="match status" value="1"/>
</dbReference>
<keyword evidence="12" id="KW-1185">Reference proteome</keyword>
<keyword evidence="2 7" id="KW-0597">Phosphoprotein</keyword>
<dbReference type="GO" id="GO:0006355">
    <property type="term" value="P:regulation of DNA-templated transcription"/>
    <property type="evidence" value="ECO:0007669"/>
    <property type="project" value="InterPro"/>
</dbReference>
<evidence type="ECO:0000256" key="7">
    <source>
        <dbReference type="PROSITE-ProRule" id="PRU00169"/>
    </source>
</evidence>
<sequence length="229" mass="27449">MKKGFVMKRYNILIVEDDWMIGDLLKKILQREEYNVCWIKEGKDINDIINEIDLVIMDVMLPGDDGYQITKKLKSLGLNIPVIFLSARNDMDSKLQGLKIGEDYMTKPFDPRELLLRMEKLLENQYGTFAQIKHLYIDAEHKRVFNNDLHNEVVFTAIERKIFFYLYENRDRILTKEHFFEYLWQLEDRNQNIMNVHIKKVRTKINDNTGEIIQNIYGEGYRLNTYIKK</sequence>
<proteinExistence type="predicted"/>
<keyword evidence="3" id="KW-0902">Two-component regulatory system</keyword>
<evidence type="ECO:0000313" key="11">
    <source>
        <dbReference type="EMBL" id="CEG32051.1"/>
    </source>
</evidence>
<dbReference type="PANTHER" id="PTHR48111:SF70">
    <property type="entry name" value="TWO-COMPONENT RESPONSE REGULATOR YBDJ"/>
    <property type="match status" value="1"/>
</dbReference>
<dbReference type="InterPro" id="IPR001789">
    <property type="entry name" value="Sig_transdc_resp-reg_receiver"/>
</dbReference>
<feature type="modified residue" description="4-aspartylphosphate" evidence="7">
    <location>
        <position position="58"/>
    </location>
</feature>
<name>A0AAN2TSI8_9BACI</name>
<dbReference type="AlphaFoldDB" id="A0AAN2TSI8"/>
<comment type="subcellular location">
    <subcellularLocation>
        <location evidence="1">Cytoplasm</location>
    </subcellularLocation>
</comment>
<dbReference type="CDD" id="cd17574">
    <property type="entry name" value="REC_OmpR"/>
    <property type="match status" value="1"/>
</dbReference>
<gene>
    <name evidence="11" type="ORF">BN1180_02208</name>
</gene>
<feature type="domain" description="OmpR/PhoB-type" evidence="10">
    <location>
        <begin position="127"/>
        <end position="225"/>
    </location>
</feature>
<evidence type="ECO:0000256" key="2">
    <source>
        <dbReference type="ARBA" id="ARBA00022553"/>
    </source>
</evidence>
<dbReference type="PROSITE" id="PS51755">
    <property type="entry name" value="OMPR_PHOB"/>
    <property type="match status" value="1"/>
</dbReference>
<dbReference type="Pfam" id="PF00072">
    <property type="entry name" value="Response_reg"/>
    <property type="match status" value="1"/>
</dbReference>
<evidence type="ECO:0000256" key="1">
    <source>
        <dbReference type="ARBA" id="ARBA00004496"/>
    </source>
</evidence>
<evidence type="ECO:0000313" key="12">
    <source>
        <dbReference type="Proteomes" id="UP000182110"/>
    </source>
</evidence>
<dbReference type="Gene3D" id="1.10.10.10">
    <property type="entry name" value="Winged helix-like DNA-binding domain superfamily/Winged helix DNA-binding domain"/>
    <property type="match status" value="1"/>
</dbReference>
<dbReference type="SUPFAM" id="SSF52172">
    <property type="entry name" value="CheY-like"/>
    <property type="match status" value="1"/>
</dbReference>
<dbReference type="SUPFAM" id="SSF46894">
    <property type="entry name" value="C-terminal effector domain of the bipartite response regulators"/>
    <property type="match status" value="1"/>
</dbReference>
<dbReference type="PROSITE" id="PS50110">
    <property type="entry name" value="RESPONSE_REGULATORY"/>
    <property type="match status" value="1"/>
</dbReference>
<dbReference type="GO" id="GO:0000976">
    <property type="term" value="F:transcription cis-regulatory region binding"/>
    <property type="evidence" value="ECO:0007669"/>
    <property type="project" value="TreeGrafter"/>
</dbReference>
<dbReference type="SMART" id="SM00448">
    <property type="entry name" value="REC"/>
    <property type="match status" value="1"/>
</dbReference>
<dbReference type="InterPro" id="IPR039420">
    <property type="entry name" value="WalR-like"/>
</dbReference>
<keyword evidence="4" id="KW-0805">Transcription regulation</keyword>
<dbReference type="FunFam" id="1.10.10.10:FF:000568">
    <property type="entry name" value="Two-component system response regulator"/>
    <property type="match status" value="1"/>
</dbReference>
<dbReference type="Pfam" id="PF00486">
    <property type="entry name" value="Trans_reg_C"/>
    <property type="match status" value="1"/>
</dbReference>
<keyword evidence="5 8" id="KW-0238">DNA-binding</keyword>
<reference evidence="11 12" key="1">
    <citation type="journal article" date="2014" name="Genome Announc.">
        <title>Genome Sequence of Bacillus simplex Strain P558, Isolated from a Human Fecal Sample.</title>
        <authorList>
            <person name="Croce O."/>
            <person name="Hugon P."/>
            <person name="Lagier J.C."/>
            <person name="Bibi F."/>
            <person name="Robert C."/>
            <person name="Azhar E.I."/>
            <person name="Raoult D."/>
            <person name="Fournier P.E."/>
        </authorList>
    </citation>
    <scope>NUCLEOTIDE SEQUENCE [LARGE SCALE GENOMIC DNA]</scope>
    <source>
        <strain evidence="11 12">P558</strain>
    </source>
</reference>
<evidence type="ECO:0000256" key="5">
    <source>
        <dbReference type="ARBA" id="ARBA00023125"/>
    </source>
</evidence>
<dbReference type="GO" id="GO:0000156">
    <property type="term" value="F:phosphorelay response regulator activity"/>
    <property type="evidence" value="ECO:0007669"/>
    <property type="project" value="TreeGrafter"/>
</dbReference>
<evidence type="ECO:0000259" key="10">
    <source>
        <dbReference type="PROSITE" id="PS51755"/>
    </source>
</evidence>
<keyword evidence="6" id="KW-0804">Transcription</keyword>
<dbReference type="InterPro" id="IPR011006">
    <property type="entry name" value="CheY-like_superfamily"/>
</dbReference>
<dbReference type="InterPro" id="IPR001867">
    <property type="entry name" value="OmpR/PhoB-type_DNA-bd"/>
</dbReference>
<evidence type="ECO:0000256" key="6">
    <source>
        <dbReference type="ARBA" id="ARBA00023163"/>
    </source>
</evidence>
<dbReference type="SMART" id="SM00862">
    <property type="entry name" value="Trans_reg_C"/>
    <property type="match status" value="1"/>
</dbReference>
<dbReference type="GO" id="GO:0032993">
    <property type="term" value="C:protein-DNA complex"/>
    <property type="evidence" value="ECO:0007669"/>
    <property type="project" value="TreeGrafter"/>
</dbReference>
<feature type="domain" description="Response regulatory" evidence="9">
    <location>
        <begin position="11"/>
        <end position="122"/>
    </location>
</feature>